<evidence type="ECO:0000313" key="1">
    <source>
        <dbReference type="EMBL" id="MCY1080200.1"/>
    </source>
</evidence>
<organism evidence="1 2">
    <name type="scientific">Archangium lansingense</name>
    <dbReference type="NCBI Taxonomy" id="2995310"/>
    <lineage>
        <taxon>Bacteria</taxon>
        <taxon>Pseudomonadati</taxon>
        <taxon>Myxococcota</taxon>
        <taxon>Myxococcia</taxon>
        <taxon>Myxococcales</taxon>
        <taxon>Cystobacterineae</taxon>
        <taxon>Archangiaceae</taxon>
        <taxon>Archangium</taxon>
    </lineage>
</organism>
<accession>A0ABT4AF01</accession>
<comment type="caution">
    <text evidence="1">The sequence shown here is derived from an EMBL/GenBank/DDBJ whole genome shotgun (WGS) entry which is preliminary data.</text>
</comment>
<dbReference type="EMBL" id="JAPNKA010000001">
    <property type="protein sequence ID" value="MCY1080200.1"/>
    <property type="molecule type" value="Genomic_DNA"/>
</dbReference>
<reference evidence="1 2" key="1">
    <citation type="submission" date="2022-11" db="EMBL/GenBank/DDBJ databases">
        <title>Minimal conservation of predation-associated metabolite biosynthetic gene clusters underscores biosynthetic potential of Myxococcota including descriptions for ten novel species: Archangium lansinium sp. nov., Myxococcus landrumus sp. nov., Nannocystis bai.</title>
        <authorList>
            <person name="Ahearne A."/>
            <person name="Stevens C."/>
            <person name="Phillips K."/>
        </authorList>
    </citation>
    <scope>NUCLEOTIDE SEQUENCE [LARGE SCALE GENOMIC DNA]</scope>
    <source>
        <strain evidence="1 2">MIWBW</strain>
    </source>
</reference>
<evidence type="ECO:0008006" key="3">
    <source>
        <dbReference type="Google" id="ProtNLM"/>
    </source>
</evidence>
<protein>
    <recommendedName>
        <fullName evidence="3">SGNH hydrolase-type esterase domain-containing protein</fullName>
    </recommendedName>
</protein>
<proteinExistence type="predicted"/>
<sequence length="401" mass="43937">MSPPLPAENRTAARALVVGLGVLLAALGMARGFIALLEGTTSPDTRARFTEGAGRVRDFLQELPELAAKEDTALVFGSSIIQHGFSPEVFEAHLRGPRVTAYNLGFPGVEPEVQRLLAHRVAEAFQRRGRRARLTVVEFTPFQATLARGQSSRFHELAQVKKALLATPSDLAKTALRSPEEASHLAALQALGGNSPLAVTSLLEHQLFDGLAPEDPDAERKAIAARVRAGRDRVEGRPVPEWDPMRRGEVRLVFDETREDYLAWARMRSAPEVLKQDLEWRVETSDLLELRFDEGKVAAFAEALRALASVSERTVLLLAPRNRAWVQLTPEGRARLDEVVARLSRDTGVPVVDLSEAPEFTPEDFIDVTHLNESSGRPRLSRRLAEVLSSPAPSMAGPGTP</sequence>
<dbReference type="RefSeq" id="WP_267538874.1">
    <property type="nucleotide sequence ID" value="NZ_JAPNKA010000001.1"/>
</dbReference>
<gene>
    <name evidence="1" type="ORF">OV287_37685</name>
</gene>
<dbReference type="Proteomes" id="UP001207654">
    <property type="component" value="Unassembled WGS sequence"/>
</dbReference>
<evidence type="ECO:0000313" key="2">
    <source>
        <dbReference type="Proteomes" id="UP001207654"/>
    </source>
</evidence>
<keyword evidence="2" id="KW-1185">Reference proteome</keyword>
<name>A0ABT4AF01_9BACT</name>